<protein>
    <recommendedName>
        <fullName evidence="3">DUF2071 domain-containing protein</fullName>
    </recommendedName>
</protein>
<dbReference type="AlphaFoldDB" id="A0A5C6M8T8"/>
<evidence type="ECO:0000313" key="2">
    <source>
        <dbReference type="Proteomes" id="UP000321083"/>
    </source>
</evidence>
<dbReference type="InterPro" id="IPR023375">
    <property type="entry name" value="ADC_dom_sf"/>
</dbReference>
<name>A0A5C6M8T8_9PLAN</name>
<sequence>MSLAAISGVIERRILANYRIEPEAVRRFLPAPFQPKLFAGFAIGGICLIRLGRMRPAWFPVSWGLGSENAAHRIAVEWREGDAVREGVYIPRRHTNSRLNVLAGGLVFPVVQQLARFEVRESQERLSVNVGSASDGTSIHVSGRVSAEWTGGSVFPDLQTASDFFRGGALGYSAVAGGGHLSGIELNCEKWQVETLAVERMESSFFEDLTVFPRGTVQVDCALLMRGIGHRWDNRGVLSCG</sequence>
<dbReference type="EMBL" id="SRHE01000065">
    <property type="protein sequence ID" value="TWW11158.1"/>
    <property type="molecule type" value="Genomic_DNA"/>
</dbReference>
<reference evidence="1 2" key="2">
    <citation type="submission" date="2019-08" db="EMBL/GenBank/DDBJ databases">
        <authorList>
            <person name="Henke P."/>
        </authorList>
    </citation>
    <scope>NUCLEOTIDE SEQUENCE [LARGE SCALE GENOMIC DNA]</scope>
    <source>
        <strain evidence="1">Phe10_nw2017</strain>
    </source>
</reference>
<dbReference type="Gene3D" id="2.40.400.10">
    <property type="entry name" value="Acetoacetate decarboxylase-like"/>
    <property type="match status" value="1"/>
</dbReference>
<dbReference type="Pfam" id="PF09844">
    <property type="entry name" value="DUF2071"/>
    <property type="match status" value="1"/>
</dbReference>
<dbReference type="Proteomes" id="UP000321083">
    <property type="component" value="Unassembled WGS sequence"/>
</dbReference>
<evidence type="ECO:0008006" key="3">
    <source>
        <dbReference type="Google" id="ProtNLM"/>
    </source>
</evidence>
<accession>A0A5C6M8T8</accession>
<keyword evidence="2" id="KW-1185">Reference proteome</keyword>
<evidence type="ECO:0000313" key="1">
    <source>
        <dbReference type="EMBL" id="TWW11158.1"/>
    </source>
</evidence>
<proteinExistence type="predicted"/>
<reference evidence="1 2" key="1">
    <citation type="submission" date="2019-08" db="EMBL/GenBank/DDBJ databases">
        <title>100 year-old enigma solved: identification of Planctomyces bekefii, the type genus and species of the phylum Planctomycetes.</title>
        <authorList>
            <person name="Svetlana D.N."/>
            <person name="Overmann J."/>
        </authorList>
    </citation>
    <scope>NUCLEOTIDE SEQUENCE [LARGE SCALE GENOMIC DNA]</scope>
    <source>
        <strain evidence="1">Phe10_nw2017</strain>
    </source>
</reference>
<gene>
    <name evidence="1" type="ORF">E3A20_05290</name>
</gene>
<organism evidence="1 2">
    <name type="scientific">Planctomyces bekefii</name>
    <dbReference type="NCBI Taxonomy" id="1653850"/>
    <lineage>
        <taxon>Bacteria</taxon>
        <taxon>Pseudomonadati</taxon>
        <taxon>Planctomycetota</taxon>
        <taxon>Planctomycetia</taxon>
        <taxon>Planctomycetales</taxon>
        <taxon>Planctomycetaceae</taxon>
        <taxon>Planctomyces</taxon>
    </lineage>
</organism>
<comment type="caution">
    <text evidence="1">The sequence shown here is derived from an EMBL/GenBank/DDBJ whole genome shotgun (WGS) entry which is preliminary data.</text>
</comment>
<dbReference type="InterPro" id="IPR018644">
    <property type="entry name" value="DUF2071"/>
</dbReference>